<accession>A0A0N5DA26</accession>
<evidence type="ECO:0000313" key="2">
    <source>
        <dbReference type="EMBL" id="VDN07667.1"/>
    </source>
</evidence>
<feature type="transmembrane region" description="Helical" evidence="1">
    <location>
        <begin position="66"/>
        <end position="89"/>
    </location>
</feature>
<proteinExistence type="predicted"/>
<evidence type="ECO:0000313" key="4">
    <source>
        <dbReference type="WBParaSite" id="TCLT_0001000701-mRNA-1"/>
    </source>
</evidence>
<reference evidence="4" key="1">
    <citation type="submission" date="2017-02" db="UniProtKB">
        <authorList>
            <consortium name="WormBaseParasite"/>
        </authorList>
    </citation>
    <scope>IDENTIFICATION</scope>
</reference>
<sequence>MAVDEITTPNKKLIREYHYNCPWCTDLSQSKSRTIWGMPTFKPISRDKYYIEDIYGTFMISDRASIGSGLAASLTVGIFFLIFLVTIVCRMYSGRLEQRMGSEQVEQRVQEMVVHTEDYGMANLSVCSMPPSEPPPPYEVAIRMPRFEEPSTVINCFDPDGRQQAS</sequence>
<evidence type="ECO:0000256" key="1">
    <source>
        <dbReference type="SAM" id="Phobius"/>
    </source>
</evidence>
<dbReference type="Proteomes" id="UP000276776">
    <property type="component" value="Unassembled WGS sequence"/>
</dbReference>
<organism evidence="4">
    <name type="scientific">Thelazia callipaeda</name>
    <name type="common">Oriental eyeworm</name>
    <name type="synonym">Parasitic nematode</name>
    <dbReference type="NCBI Taxonomy" id="103827"/>
    <lineage>
        <taxon>Eukaryota</taxon>
        <taxon>Metazoa</taxon>
        <taxon>Ecdysozoa</taxon>
        <taxon>Nematoda</taxon>
        <taxon>Chromadorea</taxon>
        <taxon>Rhabditida</taxon>
        <taxon>Spirurina</taxon>
        <taxon>Spiruromorpha</taxon>
        <taxon>Thelazioidea</taxon>
        <taxon>Thelaziidae</taxon>
        <taxon>Thelazia</taxon>
    </lineage>
</organism>
<reference evidence="2 3" key="2">
    <citation type="submission" date="2018-11" db="EMBL/GenBank/DDBJ databases">
        <authorList>
            <consortium name="Pathogen Informatics"/>
        </authorList>
    </citation>
    <scope>NUCLEOTIDE SEQUENCE [LARGE SCALE GENOMIC DNA]</scope>
</reference>
<protein>
    <submittedName>
        <fullName evidence="2 4">Uncharacterized protein</fullName>
    </submittedName>
</protein>
<keyword evidence="1" id="KW-0812">Transmembrane</keyword>
<dbReference type="AlphaFoldDB" id="A0A0N5DA26"/>
<keyword evidence="1" id="KW-0472">Membrane</keyword>
<gene>
    <name evidence="2" type="ORF">TCLT_LOCUS9996</name>
</gene>
<dbReference type="WBParaSite" id="TCLT_0001000701-mRNA-1">
    <property type="protein sequence ID" value="TCLT_0001000701-mRNA-1"/>
    <property type="gene ID" value="TCLT_0001000701"/>
</dbReference>
<keyword evidence="1" id="KW-1133">Transmembrane helix</keyword>
<name>A0A0N5DA26_THECL</name>
<keyword evidence="3" id="KW-1185">Reference proteome</keyword>
<evidence type="ECO:0000313" key="3">
    <source>
        <dbReference type="Proteomes" id="UP000276776"/>
    </source>
</evidence>
<dbReference type="EMBL" id="UYYF01004940">
    <property type="protein sequence ID" value="VDN07667.1"/>
    <property type="molecule type" value="Genomic_DNA"/>
</dbReference>
<dbReference type="OrthoDB" id="5792559at2759"/>